<keyword evidence="9" id="KW-1185">Reference proteome</keyword>
<evidence type="ECO:0000256" key="1">
    <source>
        <dbReference type="SAM" id="MobiDB-lite"/>
    </source>
</evidence>
<dbReference type="AlphaFoldDB" id="L1IYC9"/>
<evidence type="ECO:0000313" key="2">
    <source>
        <dbReference type="EMBL" id="EKX41114.1"/>
    </source>
</evidence>
<feature type="compositionally biased region" description="Basic and acidic residues" evidence="1">
    <location>
        <begin position="49"/>
        <end position="58"/>
    </location>
</feature>
<evidence type="ECO:0000313" key="4">
    <source>
        <dbReference type="EMBL" id="EKX41116.1"/>
    </source>
</evidence>
<dbReference type="GeneID" id="17297764"/>
<proteinExistence type="predicted"/>
<dbReference type="RefSeq" id="XP_005828096.1">
    <property type="nucleotide sequence ID" value="XM_005828039.1"/>
</dbReference>
<dbReference type="RefSeq" id="XP_005828094.1">
    <property type="nucleotide sequence ID" value="XM_005828037.1"/>
</dbReference>
<dbReference type="GeneID" id="17297765"/>
<dbReference type="EnsemblProtists" id="EKX41114">
    <property type="protein sequence ID" value="EKX41114"/>
    <property type="gene ID" value="GUITHDRAFT_112847"/>
</dbReference>
<dbReference type="HOGENOM" id="CLU_154914_1_0_1"/>
<gene>
    <name evidence="2" type="ORF">GUITHDRAFT_112847</name>
    <name evidence="3" type="ORF">GUITHDRAFT_112848</name>
    <name evidence="4" type="ORF">GUITHDRAFT_112849</name>
    <name evidence="5" type="ORF">GUITHDRAFT_112850</name>
    <name evidence="6" type="ORF">GUITHDRAFT_112851</name>
</gene>
<reference evidence="8" key="3">
    <citation type="submission" date="2016-03" db="UniProtKB">
        <authorList>
            <consortium name="EnsemblProtists"/>
        </authorList>
    </citation>
    <scope>IDENTIFICATION</scope>
</reference>
<dbReference type="GeneID" id="17297763"/>
<evidence type="ECO:0000313" key="7">
    <source>
        <dbReference type="EnsemblProtists" id="EKX41114"/>
    </source>
</evidence>
<evidence type="ECO:0000313" key="6">
    <source>
        <dbReference type="EMBL" id="EKX41118.1"/>
    </source>
</evidence>
<reference evidence="5 9" key="1">
    <citation type="journal article" date="2012" name="Nature">
        <title>Algal genomes reveal evolutionary mosaicism and the fate of nucleomorphs.</title>
        <authorList>
            <consortium name="DOE Joint Genome Institute"/>
            <person name="Curtis B.A."/>
            <person name="Tanifuji G."/>
            <person name="Burki F."/>
            <person name="Gruber A."/>
            <person name="Irimia M."/>
            <person name="Maruyama S."/>
            <person name="Arias M.C."/>
            <person name="Ball S.G."/>
            <person name="Gile G.H."/>
            <person name="Hirakawa Y."/>
            <person name="Hopkins J.F."/>
            <person name="Kuo A."/>
            <person name="Rensing S.A."/>
            <person name="Schmutz J."/>
            <person name="Symeonidi A."/>
            <person name="Elias M."/>
            <person name="Eveleigh R.J."/>
            <person name="Herman E.K."/>
            <person name="Klute M.J."/>
            <person name="Nakayama T."/>
            <person name="Obornik M."/>
            <person name="Reyes-Prieto A."/>
            <person name="Armbrust E.V."/>
            <person name="Aves S.J."/>
            <person name="Beiko R.G."/>
            <person name="Coutinho P."/>
            <person name="Dacks J.B."/>
            <person name="Durnford D.G."/>
            <person name="Fast N.M."/>
            <person name="Green B.R."/>
            <person name="Grisdale C.J."/>
            <person name="Hempel F."/>
            <person name="Henrissat B."/>
            <person name="Hoppner M.P."/>
            <person name="Ishida K."/>
            <person name="Kim E."/>
            <person name="Koreny L."/>
            <person name="Kroth P.G."/>
            <person name="Liu Y."/>
            <person name="Malik S.B."/>
            <person name="Maier U.G."/>
            <person name="McRose D."/>
            <person name="Mock T."/>
            <person name="Neilson J.A."/>
            <person name="Onodera N.T."/>
            <person name="Poole A.M."/>
            <person name="Pritham E.J."/>
            <person name="Richards T.A."/>
            <person name="Rocap G."/>
            <person name="Roy S.W."/>
            <person name="Sarai C."/>
            <person name="Schaack S."/>
            <person name="Shirato S."/>
            <person name="Slamovits C.H."/>
            <person name="Spencer D.F."/>
            <person name="Suzuki S."/>
            <person name="Worden A.Z."/>
            <person name="Zauner S."/>
            <person name="Barry K."/>
            <person name="Bell C."/>
            <person name="Bharti A.K."/>
            <person name="Crow J.A."/>
            <person name="Grimwood J."/>
            <person name="Kramer R."/>
            <person name="Lindquist E."/>
            <person name="Lucas S."/>
            <person name="Salamov A."/>
            <person name="McFadden G.I."/>
            <person name="Lane C.E."/>
            <person name="Keeling P.J."/>
            <person name="Gray M.W."/>
            <person name="Grigoriev I.V."/>
            <person name="Archibald J.M."/>
        </authorList>
    </citation>
    <scope>NUCLEOTIDE SEQUENCE</scope>
    <source>
        <strain evidence="5 9">CCMP2712</strain>
    </source>
</reference>
<dbReference type="RefSeq" id="XP_005828098.1">
    <property type="nucleotide sequence ID" value="XM_005828041.1"/>
</dbReference>
<name>L1IYC9_GUITC</name>
<dbReference type="KEGG" id="gtt:GUITHDRAFT_112851"/>
<dbReference type="RefSeq" id="XP_005828097.1">
    <property type="nucleotide sequence ID" value="XM_005828040.1"/>
</dbReference>
<sequence>MHTSQSLQDLPTIQADFSALLVHDHDDESELSSQQSLASPLSPLPASRRSKELDTAESYEARRMQALERMPSRQRQLQALEHCIRLLTSPERPVITSATGQRMQL</sequence>
<dbReference type="GeneID" id="17297762"/>
<dbReference type="EnsemblProtists" id="EKX41115">
    <property type="protein sequence ID" value="EKX41115"/>
    <property type="gene ID" value="GUITHDRAFT_112848"/>
</dbReference>
<feature type="region of interest" description="Disordered" evidence="1">
    <location>
        <begin position="25"/>
        <end position="58"/>
    </location>
</feature>
<evidence type="ECO:0000313" key="8">
    <source>
        <dbReference type="EnsemblProtists" id="EKX41116"/>
    </source>
</evidence>
<feature type="compositionally biased region" description="Low complexity" evidence="1">
    <location>
        <begin position="31"/>
        <end position="47"/>
    </location>
</feature>
<evidence type="ECO:0000313" key="3">
    <source>
        <dbReference type="EMBL" id="EKX41115.1"/>
    </source>
</evidence>
<dbReference type="EMBL" id="JH993026">
    <property type="protein sequence ID" value="EKX41115.1"/>
    <property type="molecule type" value="Genomic_DNA"/>
</dbReference>
<dbReference type="EnsemblProtists" id="EKX41116">
    <property type="protein sequence ID" value="EKX41116"/>
    <property type="gene ID" value="GUITHDRAFT_112849"/>
</dbReference>
<dbReference type="EMBL" id="JH993026">
    <property type="protein sequence ID" value="EKX41116.1"/>
    <property type="molecule type" value="Genomic_DNA"/>
</dbReference>
<dbReference type="KEGG" id="gtt:GUITHDRAFT_112849"/>
<dbReference type="KEGG" id="gtt:GUITHDRAFT_112848"/>
<dbReference type="EMBL" id="JH993026">
    <property type="protein sequence ID" value="EKX41114.1"/>
    <property type="molecule type" value="Genomic_DNA"/>
</dbReference>
<dbReference type="KEGG" id="gtt:GUITHDRAFT_112847"/>
<dbReference type="RefSeq" id="XP_005828095.1">
    <property type="nucleotide sequence ID" value="XM_005828038.1"/>
</dbReference>
<dbReference type="Proteomes" id="UP000011087">
    <property type="component" value="Unassembled WGS sequence"/>
</dbReference>
<dbReference type="KEGG" id="gtt:GUITHDRAFT_112850"/>
<organism evidence="5">
    <name type="scientific">Guillardia theta (strain CCMP2712)</name>
    <name type="common">Cryptophyte</name>
    <dbReference type="NCBI Taxonomy" id="905079"/>
    <lineage>
        <taxon>Eukaryota</taxon>
        <taxon>Cryptophyceae</taxon>
        <taxon>Pyrenomonadales</taxon>
        <taxon>Geminigeraceae</taxon>
        <taxon>Guillardia</taxon>
    </lineage>
</organism>
<evidence type="ECO:0000313" key="5">
    <source>
        <dbReference type="EMBL" id="EKX41117.1"/>
    </source>
</evidence>
<dbReference type="EMBL" id="JH993026">
    <property type="protein sequence ID" value="EKX41117.1"/>
    <property type="molecule type" value="Genomic_DNA"/>
</dbReference>
<dbReference type="EnsemblProtists" id="EKX41117">
    <property type="protein sequence ID" value="EKX41117"/>
    <property type="gene ID" value="GUITHDRAFT_112850"/>
</dbReference>
<dbReference type="EMBL" id="JH993026">
    <property type="protein sequence ID" value="EKX41118.1"/>
    <property type="molecule type" value="Genomic_DNA"/>
</dbReference>
<dbReference type="PaxDb" id="55529-EKX41114"/>
<evidence type="ECO:0000313" key="9">
    <source>
        <dbReference type="Proteomes" id="UP000011087"/>
    </source>
</evidence>
<reference evidence="9" key="2">
    <citation type="submission" date="2012-11" db="EMBL/GenBank/DDBJ databases">
        <authorList>
            <person name="Kuo A."/>
            <person name="Curtis B.A."/>
            <person name="Tanifuji G."/>
            <person name="Burki F."/>
            <person name="Gruber A."/>
            <person name="Irimia M."/>
            <person name="Maruyama S."/>
            <person name="Arias M.C."/>
            <person name="Ball S.G."/>
            <person name="Gile G.H."/>
            <person name="Hirakawa Y."/>
            <person name="Hopkins J.F."/>
            <person name="Rensing S.A."/>
            <person name="Schmutz J."/>
            <person name="Symeonidi A."/>
            <person name="Elias M."/>
            <person name="Eveleigh R.J."/>
            <person name="Herman E.K."/>
            <person name="Klute M.J."/>
            <person name="Nakayama T."/>
            <person name="Obornik M."/>
            <person name="Reyes-Prieto A."/>
            <person name="Armbrust E.V."/>
            <person name="Aves S.J."/>
            <person name="Beiko R.G."/>
            <person name="Coutinho P."/>
            <person name="Dacks J.B."/>
            <person name="Durnford D.G."/>
            <person name="Fast N.M."/>
            <person name="Green B.R."/>
            <person name="Grisdale C."/>
            <person name="Hempe F."/>
            <person name="Henrissat B."/>
            <person name="Hoppner M.P."/>
            <person name="Ishida K.-I."/>
            <person name="Kim E."/>
            <person name="Koreny L."/>
            <person name="Kroth P.G."/>
            <person name="Liu Y."/>
            <person name="Malik S.-B."/>
            <person name="Maier U.G."/>
            <person name="McRose D."/>
            <person name="Mock T."/>
            <person name="Neilson J.A."/>
            <person name="Onodera N.T."/>
            <person name="Poole A.M."/>
            <person name="Pritham E.J."/>
            <person name="Richards T.A."/>
            <person name="Rocap G."/>
            <person name="Roy S.W."/>
            <person name="Sarai C."/>
            <person name="Schaack S."/>
            <person name="Shirato S."/>
            <person name="Slamovits C.H."/>
            <person name="Spencer D.F."/>
            <person name="Suzuki S."/>
            <person name="Worden A.Z."/>
            <person name="Zauner S."/>
            <person name="Barry K."/>
            <person name="Bell C."/>
            <person name="Bharti A.K."/>
            <person name="Crow J.A."/>
            <person name="Grimwood J."/>
            <person name="Kramer R."/>
            <person name="Lindquist E."/>
            <person name="Lucas S."/>
            <person name="Salamov A."/>
            <person name="McFadden G.I."/>
            <person name="Lane C.E."/>
            <person name="Keeling P.J."/>
            <person name="Gray M.W."/>
            <person name="Grigoriev I.V."/>
            <person name="Archibald J.M."/>
        </authorList>
    </citation>
    <scope>NUCLEOTIDE SEQUENCE</scope>
    <source>
        <strain evidence="9">CCMP2712</strain>
    </source>
</reference>
<accession>L1IYC9</accession>
<dbReference type="GeneID" id="17297766"/>
<dbReference type="EnsemblProtists" id="EKX41118">
    <property type="protein sequence ID" value="EKX41118"/>
    <property type="gene ID" value="GUITHDRAFT_112851"/>
</dbReference>
<protein>
    <submittedName>
        <fullName evidence="5 7">Uncharacterized protein</fullName>
    </submittedName>
</protein>